<name>A0AAD6X2D5_9AGAR</name>
<keyword evidence="3" id="KW-1185">Reference proteome</keyword>
<sequence length="117" mass="12672">MTTTGSSATSGPSPKNRDQTFRPFRPKSPPTWLAPSLLVAKIIAQSAECAPFPYVKGAFGTIVVVLETIEKVKNNQDDLEELCGDVLEIMTILQDQISSHGTTAAIKFKALCEEFEG</sequence>
<evidence type="ECO:0000313" key="3">
    <source>
        <dbReference type="Proteomes" id="UP001218188"/>
    </source>
</evidence>
<dbReference type="Proteomes" id="UP001218188">
    <property type="component" value="Unassembled WGS sequence"/>
</dbReference>
<evidence type="ECO:0000256" key="1">
    <source>
        <dbReference type="SAM" id="MobiDB-lite"/>
    </source>
</evidence>
<protein>
    <submittedName>
        <fullName evidence="2">Uncharacterized protein</fullName>
    </submittedName>
</protein>
<evidence type="ECO:0000313" key="2">
    <source>
        <dbReference type="EMBL" id="KAJ7034102.1"/>
    </source>
</evidence>
<comment type="caution">
    <text evidence="2">The sequence shown here is derived from an EMBL/GenBank/DDBJ whole genome shotgun (WGS) entry which is preliminary data.</text>
</comment>
<organism evidence="2 3">
    <name type="scientific">Mycena alexandri</name>
    <dbReference type="NCBI Taxonomy" id="1745969"/>
    <lineage>
        <taxon>Eukaryota</taxon>
        <taxon>Fungi</taxon>
        <taxon>Dikarya</taxon>
        <taxon>Basidiomycota</taxon>
        <taxon>Agaricomycotina</taxon>
        <taxon>Agaricomycetes</taxon>
        <taxon>Agaricomycetidae</taxon>
        <taxon>Agaricales</taxon>
        <taxon>Marasmiineae</taxon>
        <taxon>Mycenaceae</taxon>
        <taxon>Mycena</taxon>
    </lineage>
</organism>
<reference evidence="2" key="1">
    <citation type="submission" date="2023-03" db="EMBL/GenBank/DDBJ databases">
        <title>Massive genome expansion in bonnet fungi (Mycena s.s.) driven by repeated elements and novel gene families across ecological guilds.</title>
        <authorList>
            <consortium name="Lawrence Berkeley National Laboratory"/>
            <person name="Harder C.B."/>
            <person name="Miyauchi S."/>
            <person name="Viragh M."/>
            <person name="Kuo A."/>
            <person name="Thoen E."/>
            <person name="Andreopoulos B."/>
            <person name="Lu D."/>
            <person name="Skrede I."/>
            <person name="Drula E."/>
            <person name="Henrissat B."/>
            <person name="Morin E."/>
            <person name="Kohler A."/>
            <person name="Barry K."/>
            <person name="LaButti K."/>
            <person name="Morin E."/>
            <person name="Salamov A."/>
            <person name="Lipzen A."/>
            <person name="Mereny Z."/>
            <person name="Hegedus B."/>
            <person name="Baldrian P."/>
            <person name="Stursova M."/>
            <person name="Weitz H."/>
            <person name="Taylor A."/>
            <person name="Grigoriev I.V."/>
            <person name="Nagy L.G."/>
            <person name="Martin F."/>
            <person name="Kauserud H."/>
        </authorList>
    </citation>
    <scope>NUCLEOTIDE SEQUENCE</scope>
    <source>
        <strain evidence="2">CBHHK200</strain>
    </source>
</reference>
<accession>A0AAD6X2D5</accession>
<proteinExistence type="predicted"/>
<feature type="compositionally biased region" description="Low complexity" evidence="1">
    <location>
        <begin position="1"/>
        <end position="14"/>
    </location>
</feature>
<feature type="region of interest" description="Disordered" evidence="1">
    <location>
        <begin position="1"/>
        <end position="29"/>
    </location>
</feature>
<dbReference type="AlphaFoldDB" id="A0AAD6X2D5"/>
<dbReference type="EMBL" id="JARJCM010000060">
    <property type="protein sequence ID" value="KAJ7034102.1"/>
    <property type="molecule type" value="Genomic_DNA"/>
</dbReference>
<gene>
    <name evidence="2" type="ORF">C8F04DRAFT_1234539</name>
</gene>